<feature type="domain" description="Neprosin PEP catalytic" evidence="2">
    <location>
        <begin position="487"/>
        <end position="740"/>
    </location>
</feature>
<feature type="signal peptide" evidence="1">
    <location>
        <begin position="1"/>
        <end position="28"/>
    </location>
</feature>
<dbReference type="RefSeq" id="XP_038976065.1">
    <property type="nucleotide sequence ID" value="XM_039120137.1"/>
</dbReference>
<dbReference type="AlphaFoldDB" id="A0A8B8ZP84"/>
<dbReference type="GeneID" id="103717671"/>
<dbReference type="PANTHER" id="PTHR31589">
    <property type="entry name" value="PROTEIN, PUTATIVE (DUF239)-RELATED-RELATED"/>
    <property type="match status" value="1"/>
</dbReference>
<accession>A0A8B8ZP84</accession>
<dbReference type="Pfam" id="PF03080">
    <property type="entry name" value="Neprosin"/>
    <property type="match status" value="2"/>
</dbReference>
<dbReference type="InterPro" id="IPR004314">
    <property type="entry name" value="Neprosin"/>
</dbReference>
<keyword evidence="3" id="KW-1185">Reference proteome</keyword>
<evidence type="ECO:0000256" key="1">
    <source>
        <dbReference type="SAM" id="SignalP"/>
    </source>
</evidence>
<evidence type="ECO:0000259" key="2">
    <source>
        <dbReference type="PROSITE" id="PS52045"/>
    </source>
</evidence>
<organism evidence="3 4">
    <name type="scientific">Phoenix dactylifera</name>
    <name type="common">Date palm</name>
    <dbReference type="NCBI Taxonomy" id="42345"/>
    <lineage>
        <taxon>Eukaryota</taxon>
        <taxon>Viridiplantae</taxon>
        <taxon>Streptophyta</taxon>
        <taxon>Embryophyta</taxon>
        <taxon>Tracheophyta</taxon>
        <taxon>Spermatophyta</taxon>
        <taxon>Magnoliopsida</taxon>
        <taxon>Liliopsida</taxon>
        <taxon>Arecaceae</taxon>
        <taxon>Coryphoideae</taxon>
        <taxon>Phoeniceae</taxon>
        <taxon>Phoenix</taxon>
    </lineage>
</organism>
<dbReference type="Proteomes" id="UP000228380">
    <property type="component" value="Unplaced"/>
</dbReference>
<proteinExistence type="predicted"/>
<protein>
    <submittedName>
        <fullName evidence="4">Uncharacterized protein LOC103717671</fullName>
    </submittedName>
</protein>
<dbReference type="InterPro" id="IPR053168">
    <property type="entry name" value="Glutamic_endopeptidase"/>
</dbReference>
<evidence type="ECO:0000313" key="4">
    <source>
        <dbReference type="RefSeq" id="XP_038976065.1"/>
    </source>
</evidence>
<name>A0A8B8ZP84_PHODC</name>
<dbReference type="InterPro" id="IPR025521">
    <property type="entry name" value="Neprosin_propep"/>
</dbReference>
<feature type="chain" id="PRO_5034050076" evidence="1">
    <location>
        <begin position="29"/>
        <end position="740"/>
    </location>
</feature>
<dbReference type="PANTHER" id="PTHR31589:SF24">
    <property type="entry name" value="OS07G0205500 PROTEIN"/>
    <property type="match status" value="1"/>
</dbReference>
<sequence>MAMKLHASIRHGLVALLLVMICLYCAEAKVRATAQQLEIRQHLKRLNKPAVKSIKSPDGDIIDCVHISHQPAFDHPLLKNHTIQMRPSFHPLGLHDEKVASKKKTSSITQLWHQNGRCPEDTIPIRRTKKDDLLRASSIATYGKPMHKTIPNPTSADPNQILINRREHAAVYVRGDKYYGARATINIWNPKVQTREEFSTSQLWITGNDTTQFNIIEAGWHVVPLLYGDNKTRLFTFWHGNRSVIDGCWNLYCPGFVQVNKDIALGAVFDPISSYGGPQHEMTVLVWKGPLTGDWWLHYGDQAPLGYWPSSLFPNLSNGASLVQWGGEVVNNKQNGQHTSTEMGSGHFQEEGFRKVRATSQQLEIRQHLKRLNKPAVKSIKSPDGDIIDCVHISHQPAFDHPLLKNHTIQMIPSFHPLGLYDENKVASRKKTSSITQLWHQNGRCPEDTIPIRRTKKDDLLRASSIATYGKQMHKRIPNPTSADPNQILIDRREHAAVYVKGDKYYGAKATISVWNPKVQIPEEFSTSQLWIAGDPTAQLNIIEVGWQVVPILYGDNKTRLFTFWTSDNNGINSCWNLNCPGFIQLNKEIALGGVLEPISGYDGHQYQMTILVWKDPKTGDWWLQYGDQPPVGYWPSSLFPNLSNGASLVEWGGEVVNNNQNGQHTSTEMGSGHFPEEGFGKASFFRNIQIVDSSNKLQHPKGIVPFTTRSSCYNVHNDYNVDAGHYFYYGGPGRNPNCP</sequence>
<reference evidence="4" key="1">
    <citation type="submission" date="2025-08" db="UniProtKB">
        <authorList>
            <consortium name="RefSeq"/>
        </authorList>
    </citation>
    <scope>IDENTIFICATION</scope>
    <source>
        <tissue evidence="4">Young leaves</tissue>
    </source>
</reference>
<dbReference type="KEGG" id="pda:103717671"/>
<dbReference type="OrthoDB" id="1858978at2759"/>
<dbReference type="Gene3D" id="3.90.1320.10">
    <property type="entry name" value="Outer-capsid protein sigma 3, large lobe"/>
    <property type="match status" value="2"/>
</dbReference>
<evidence type="ECO:0000313" key="3">
    <source>
        <dbReference type="Proteomes" id="UP000228380"/>
    </source>
</evidence>
<keyword evidence="1" id="KW-0732">Signal</keyword>
<feature type="domain" description="Neprosin PEP catalytic" evidence="2">
    <location>
        <begin position="160"/>
        <end position="417"/>
    </location>
</feature>
<dbReference type="Pfam" id="PF14365">
    <property type="entry name" value="Neprosin_AP"/>
    <property type="match status" value="2"/>
</dbReference>
<dbReference type="PROSITE" id="PS52045">
    <property type="entry name" value="NEPROSIN_PEP_CD"/>
    <property type="match status" value="2"/>
</dbReference>
<gene>
    <name evidence="4" type="primary">LOC103717671</name>
</gene>